<evidence type="ECO:0000313" key="7">
    <source>
        <dbReference type="EMBL" id="PSK90947.1"/>
    </source>
</evidence>
<dbReference type="AlphaFoldDB" id="A0A2P8D150"/>
<feature type="transmembrane region" description="Helical" evidence="5">
    <location>
        <begin position="144"/>
        <end position="166"/>
    </location>
</feature>
<feature type="transmembrane region" description="Helical" evidence="5">
    <location>
        <begin position="12"/>
        <end position="36"/>
    </location>
</feature>
<organism evidence="7 8">
    <name type="scientific">Murinocardiopsis flavida</name>
    <dbReference type="NCBI Taxonomy" id="645275"/>
    <lineage>
        <taxon>Bacteria</taxon>
        <taxon>Bacillati</taxon>
        <taxon>Actinomycetota</taxon>
        <taxon>Actinomycetes</taxon>
        <taxon>Streptosporangiales</taxon>
        <taxon>Nocardiopsidaceae</taxon>
        <taxon>Murinocardiopsis</taxon>
    </lineage>
</organism>
<feature type="transmembrane region" description="Helical" evidence="5">
    <location>
        <begin position="109"/>
        <end position="132"/>
    </location>
</feature>
<proteinExistence type="predicted"/>
<name>A0A2P8D150_9ACTN</name>
<evidence type="ECO:0000256" key="5">
    <source>
        <dbReference type="SAM" id="Phobius"/>
    </source>
</evidence>
<keyword evidence="2 5" id="KW-0812">Transmembrane</keyword>
<comment type="subcellular location">
    <subcellularLocation>
        <location evidence="1">Membrane</location>
        <topology evidence="1">Multi-pass membrane protein</topology>
    </subcellularLocation>
</comment>
<dbReference type="GO" id="GO:0016020">
    <property type="term" value="C:membrane"/>
    <property type="evidence" value="ECO:0007669"/>
    <property type="project" value="UniProtKB-SubCell"/>
</dbReference>
<gene>
    <name evidence="7" type="ORF">CLV63_12174</name>
</gene>
<dbReference type="InterPro" id="IPR044880">
    <property type="entry name" value="NCX_ion-bd_dom_sf"/>
</dbReference>
<evidence type="ECO:0000256" key="4">
    <source>
        <dbReference type="ARBA" id="ARBA00023136"/>
    </source>
</evidence>
<feature type="transmembrane region" description="Helical" evidence="5">
    <location>
        <begin position="48"/>
        <end position="72"/>
    </location>
</feature>
<evidence type="ECO:0000256" key="2">
    <source>
        <dbReference type="ARBA" id="ARBA00022692"/>
    </source>
</evidence>
<evidence type="ECO:0000256" key="1">
    <source>
        <dbReference type="ARBA" id="ARBA00004141"/>
    </source>
</evidence>
<accession>A0A2P8D150</accession>
<dbReference type="EMBL" id="PYGA01000021">
    <property type="protein sequence ID" value="PSK90947.1"/>
    <property type="molecule type" value="Genomic_DNA"/>
</dbReference>
<reference evidence="7 8" key="1">
    <citation type="submission" date="2018-03" db="EMBL/GenBank/DDBJ databases">
        <title>Genomic Encyclopedia of Archaeal and Bacterial Type Strains, Phase II (KMG-II): from individual species to whole genera.</title>
        <authorList>
            <person name="Goeker M."/>
        </authorList>
    </citation>
    <scope>NUCLEOTIDE SEQUENCE [LARGE SCALE GENOMIC DNA]</scope>
    <source>
        <strain evidence="7 8">DSM 45312</strain>
    </source>
</reference>
<evidence type="ECO:0000256" key="3">
    <source>
        <dbReference type="ARBA" id="ARBA00022989"/>
    </source>
</evidence>
<feature type="domain" description="Sodium/calcium exchanger membrane region" evidence="6">
    <location>
        <begin position="84"/>
        <end position="162"/>
    </location>
</feature>
<dbReference type="Pfam" id="PF01699">
    <property type="entry name" value="Na_Ca_ex"/>
    <property type="match status" value="1"/>
</dbReference>
<keyword evidence="8" id="KW-1185">Reference proteome</keyword>
<keyword evidence="3 5" id="KW-1133">Transmembrane helix</keyword>
<protein>
    <submittedName>
        <fullName evidence="7">Sodium/calcium exchanger protein</fullName>
    </submittedName>
</protein>
<dbReference type="GO" id="GO:0055085">
    <property type="term" value="P:transmembrane transport"/>
    <property type="evidence" value="ECO:0007669"/>
    <property type="project" value="InterPro"/>
</dbReference>
<dbReference type="InterPro" id="IPR004837">
    <property type="entry name" value="NaCa_Exmemb"/>
</dbReference>
<sequence length="182" mass="18228">MFELPSPPWPLGWSIALFVIAAAATVVGSVRMAGLGDVLADRTGWGEAVFGAVFFGLATSSSGIVMTAVSAASVQPGLRGAGALWAQFIAVGAVVAAGGWIIAEAAEVIVASTGLSAGFVGAVFMGLVNALPETVTAIAAVRRGAMILAVSAVIGGNSLDVLNLAVGELRAKLILGRARRLR</sequence>
<comment type="caution">
    <text evidence="7">The sequence shown here is derived from an EMBL/GenBank/DDBJ whole genome shotgun (WGS) entry which is preliminary data.</text>
</comment>
<evidence type="ECO:0000259" key="6">
    <source>
        <dbReference type="Pfam" id="PF01699"/>
    </source>
</evidence>
<keyword evidence="4 5" id="KW-0472">Membrane</keyword>
<feature type="transmembrane region" description="Helical" evidence="5">
    <location>
        <begin position="84"/>
        <end position="102"/>
    </location>
</feature>
<evidence type="ECO:0000313" key="8">
    <source>
        <dbReference type="Proteomes" id="UP000240542"/>
    </source>
</evidence>
<dbReference type="Proteomes" id="UP000240542">
    <property type="component" value="Unassembled WGS sequence"/>
</dbReference>
<dbReference type="Gene3D" id="1.20.1420.30">
    <property type="entry name" value="NCX, central ion-binding region"/>
    <property type="match status" value="1"/>
</dbReference>